<feature type="compositionally biased region" description="Basic and acidic residues" evidence="5">
    <location>
        <begin position="483"/>
        <end position="498"/>
    </location>
</feature>
<feature type="region of interest" description="Disordered" evidence="5">
    <location>
        <begin position="1"/>
        <end position="45"/>
    </location>
</feature>
<evidence type="ECO:0000256" key="2">
    <source>
        <dbReference type="ARBA" id="ARBA00022771"/>
    </source>
</evidence>
<feature type="compositionally biased region" description="Basic residues" evidence="5">
    <location>
        <begin position="93"/>
        <end position="111"/>
    </location>
</feature>
<evidence type="ECO:0000256" key="1">
    <source>
        <dbReference type="ARBA" id="ARBA00022723"/>
    </source>
</evidence>
<keyword evidence="1" id="KW-0479">Metal-binding</keyword>
<dbReference type="Proteomes" id="UP001642260">
    <property type="component" value="Unassembled WGS sequence"/>
</dbReference>
<dbReference type="PROSITE" id="PS50016">
    <property type="entry name" value="ZF_PHD_2"/>
    <property type="match status" value="2"/>
</dbReference>
<feature type="region of interest" description="Disordered" evidence="5">
    <location>
        <begin position="867"/>
        <end position="961"/>
    </location>
</feature>
<accession>A0ABC8K7X6</accession>
<keyword evidence="9" id="KW-1185">Reference proteome</keyword>
<feature type="region of interest" description="Disordered" evidence="5">
    <location>
        <begin position="470"/>
        <end position="499"/>
    </location>
</feature>
<feature type="domain" description="PHD-type" evidence="6">
    <location>
        <begin position="255"/>
        <end position="306"/>
    </location>
</feature>
<feature type="domain" description="PHD-type" evidence="7">
    <location>
        <begin position="311"/>
        <end position="432"/>
    </location>
</feature>
<keyword evidence="3" id="KW-0862">Zinc</keyword>
<evidence type="ECO:0000256" key="3">
    <source>
        <dbReference type="ARBA" id="ARBA00022833"/>
    </source>
</evidence>
<sequence>MNVDQCKWREKMMGRGVDGGCGAEERPCRPSRRDNKGFEEGKSSLGIDLLAQASKHLSERSPYDGAEDGSSIGVSVGTLPIALANLLNQKDDKKRHKKSQHGGETKKKKSSRQGEKLRAGSVWVEQGEYFRRLELPDLETLSDLASLRSLASRSCFSVPSVEYESIDIQVRETDASAKSEDVVGKEVSEGTSKKEEAMSVDNVGDEVSSGSLEWVLGCRNRILLASERPSKKRRRLGSDAGLEKLVVAAPCRGDALLCDFCCTGDAKEHRNELIVCTSCKATGHKKCYGVVEDTDKTWLCSWCDDGRNDSERPCLLCPKKGGILKPVISKTENGGPPEFAHLFCSLWMPEVYIEDLNKMEPVLNLHGIKETRRKLLCNVCKVKSGACIRCCNATCRTSFHPICAREAGNRLEIWGKHGCDTVELRAFCSKHSEVRESGRPIEEGDINAADSRPPVFHLPSESVRDQLSNDEMGVDVGTPGTRSDIRSNSELRELESPRSEFNLPATDIVESGITGRSTDDEKIQSESLSFGLILKKLIDLGKVNVKDVAEEIGVNPDALNAKLTDGDLLPDLLGKIVKWLGQHAHMGTKNKGETFKSTKPTKSERRAAICTEGMVMLDSNILNPTCTPSENCIGNGVMVDEAKANRPVLENESSGNLPSDNSSEEQKLAVLDQEGHLGKNSVNLSDDLEEQSNPSSSGLMVENAFSMRPDSCQNREILNCPSPIILDLLDHEAYPGFDPHPYIHKELSEMDKGKTLKSSTNSYVDKMTTEPDGSEDGSKHLQDRDTFDQLAKARKLGILDLSPKDEVEGELLYYQLQLLGNAVSRKQLSDDLAYEVAKKLPLEIDEEHERRWDDVLVNKYFHDVREARKQSRKEKRHKDAQAVLAAATAAAATSSRNTSLRKDMAEEPAQQEMSTSRRKVTGSAHLVPQTKETLLKMPVSGPPSEKRSDHRTPDFSSENPRSCDICRRSETIWNLIVVCSSCKVAVHMDCYKCAKESTGPWYCELCAESTGSFNFWENPSSTTECTLCGGTTGAFRKATNGQWVHAFCAEWSLESTFRRGQTNPVQGMESLAKTTNTCCVCQRIYGACFKCSYGNCQATFHPTCARSAGFHMIGGGKLPHKGYCEKHSLEQKAKAESQKHGAEGLKSLKHYRVELERLRLLCERIVKREKLKRELAISSHEILAARRDHAARSLPVRNTFSLPEVSSDSATTSIKGHQDSNISGSEAIQRSDDITIDSTASVKQRRGKGPISMDTDQKTDDSATSKGRSKIFSGKTVPRKHCIVSPSVSEDGGDEESKPKKHVETFAKEIVMTSDEASFKNRRLPKGYFYIPVDCLQEDNKPINEKDEDSSDK</sequence>
<dbReference type="Pfam" id="PF13831">
    <property type="entry name" value="PHD_2"/>
    <property type="match status" value="2"/>
</dbReference>
<dbReference type="SMART" id="SM00249">
    <property type="entry name" value="PHD"/>
    <property type="match status" value="4"/>
</dbReference>
<evidence type="ECO:0000256" key="4">
    <source>
        <dbReference type="PROSITE-ProRule" id="PRU00146"/>
    </source>
</evidence>
<dbReference type="GO" id="GO:0005634">
    <property type="term" value="C:nucleus"/>
    <property type="evidence" value="ECO:0007669"/>
    <property type="project" value="UniProtKB-ARBA"/>
</dbReference>
<feature type="compositionally biased region" description="Polar residues" evidence="5">
    <location>
        <begin position="1203"/>
        <end position="1228"/>
    </location>
</feature>
<evidence type="ECO:0000259" key="6">
    <source>
        <dbReference type="PROSITE" id="PS50016"/>
    </source>
</evidence>
<dbReference type="CDD" id="cd15571">
    <property type="entry name" value="ePHD"/>
    <property type="match status" value="1"/>
</dbReference>
<feature type="compositionally biased region" description="Basic and acidic residues" evidence="5">
    <location>
        <begin position="23"/>
        <end position="42"/>
    </location>
</feature>
<feature type="compositionally biased region" description="Basic and acidic residues" evidence="5">
    <location>
        <begin position="944"/>
        <end position="953"/>
    </location>
</feature>
<feature type="domain" description="PHD-type" evidence="7">
    <location>
        <begin position="1022"/>
        <end position="1128"/>
    </location>
</feature>
<dbReference type="PROSITE" id="PS01359">
    <property type="entry name" value="ZF_PHD_1"/>
    <property type="match status" value="1"/>
</dbReference>
<evidence type="ECO:0000256" key="5">
    <source>
        <dbReference type="SAM" id="MobiDB-lite"/>
    </source>
</evidence>
<dbReference type="InterPro" id="IPR019786">
    <property type="entry name" value="Zinc_finger_PHD-type_CS"/>
</dbReference>
<feature type="domain" description="PHD-type" evidence="6">
    <location>
        <begin position="960"/>
        <end position="1009"/>
    </location>
</feature>
<dbReference type="Pfam" id="PF13832">
    <property type="entry name" value="zf-HC5HC2H_2"/>
    <property type="match status" value="2"/>
</dbReference>
<dbReference type="GO" id="GO:0008270">
    <property type="term" value="F:zinc ion binding"/>
    <property type="evidence" value="ECO:0007669"/>
    <property type="project" value="UniProtKB-KW"/>
</dbReference>
<dbReference type="PANTHER" id="PTHR13793:SF107">
    <property type="entry name" value="BROMODOMAIN-CONTAINING PROTEIN HOMOLOG"/>
    <property type="match status" value="1"/>
</dbReference>
<feature type="region of interest" description="Disordered" evidence="5">
    <location>
        <begin position="1203"/>
        <end position="1270"/>
    </location>
</feature>
<dbReference type="InterPro" id="IPR013083">
    <property type="entry name" value="Znf_RING/FYVE/PHD"/>
</dbReference>
<evidence type="ECO:0000313" key="8">
    <source>
        <dbReference type="EMBL" id="CAH8354723.1"/>
    </source>
</evidence>
<keyword evidence="2 4" id="KW-0863">Zinc-finger</keyword>
<dbReference type="SUPFAM" id="SSF57903">
    <property type="entry name" value="FYVE/PHD zinc finger"/>
    <property type="match status" value="2"/>
</dbReference>
<dbReference type="InterPro" id="IPR050701">
    <property type="entry name" value="Histone_Mod_Regulator"/>
</dbReference>
<dbReference type="InterPro" id="IPR019787">
    <property type="entry name" value="Znf_PHD-finger"/>
</dbReference>
<reference evidence="8 9" key="1">
    <citation type="submission" date="2022-03" db="EMBL/GenBank/DDBJ databases">
        <authorList>
            <person name="Macdonald S."/>
            <person name="Ahmed S."/>
            <person name="Newling K."/>
        </authorList>
    </citation>
    <scope>NUCLEOTIDE SEQUENCE [LARGE SCALE GENOMIC DNA]</scope>
</reference>
<feature type="compositionally biased region" description="Basic and acidic residues" evidence="5">
    <location>
        <begin position="1"/>
        <end position="13"/>
    </location>
</feature>
<feature type="compositionally biased region" description="Low complexity" evidence="5">
    <location>
        <begin position="881"/>
        <end position="892"/>
    </location>
</feature>
<dbReference type="InterPro" id="IPR011011">
    <property type="entry name" value="Znf_FYVE_PHD"/>
</dbReference>
<dbReference type="Gene3D" id="3.30.40.10">
    <property type="entry name" value="Zinc/RING finger domain, C3HC4 (zinc finger)"/>
    <property type="match status" value="4"/>
</dbReference>
<dbReference type="PANTHER" id="PTHR13793">
    <property type="entry name" value="PHD FINGER PROTEINS"/>
    <property type="match status" value="1"/>
</dbReference>
<protein>
    <recommendedName>
        <fullName evidence="10">PHD finger family protein</fullName>
    </recommendedName>
</protein>
<gene>
    <name evidence="8" type="ORF">ERUC_LOCUS20478</name>
</gene>
<evidence type="ECO:0000313" key="9">
    <source>
        <dbReference type="Proteomes" id="UP001642260"/>
    </source>
</evidence>
<dbReference type="InterPro" id="IPR034732">
    <property type="entry name" value="EPHD"/>
</dbReference>
<dbReference type="PROSITE" id="PS51805">
    <property type="entry name" value="EPHD"/>
    <property type="match status" value="2"/>
</dbReference>
<feature type="region of interest" description="Disordered" evidence="5">
    <location>
        <begin position="87"/>
        <end position="118"/>
    </location>
</feature>
<dbReference type="EMBL" id="CAKOAT010197376">
    <property type="protein sequence ID" value="CAH8354723.1"/>
    <property type="molecule type" value="Genomic_DNA"/>
</dbReference>
<evidence type="ECO:0008006" key="10">
    <source>
        <dbReference type="Google" id="ProtNLM"/>
    </source>
</evidence>
<name>A0ABC8K7X6_ERUVS</name>
<proteinExistence type="predicted"/>
<feature type="region of interest" description="Disordered" evidence="5">
    <location>
        <begin position="678"/>
        <end position="698"/>
    </location>
</feature>
<organism evidence="8 9">
    <name type="scientific">Eruca vesicaria subsp. sativa</name>
    <name type="common">Garden rocket</name>
    <name type="synonym">Eruca sativa</name>
    <dbReference type="NCBI Taxonomy" id="29727"/>
    <lineage>
        <taxon>Eukaryota</taxon>
        <taxon>Viridiplantae</taxon>
        <taxon>Streptophyta</taxon>
        <taxon>Embryophyta</taxon>
        <taxon>Tracheophyta</taxon>
        <taxon>Spermatophyta</taxon>
        <taxon>Magnoliopsida</taxon>
        <taxon>eudicotyledons</taxon>
        <taxon>Gunneridae</taxon>
        <taxon>Pentapetalae</taxon>
        <taxon>rosids</taxon>
        <taxon>malvids</taxon>
        <taxon>Brassicales</taxon>
        <taxon>Brassicaceae</taxon>
        <taxon>Brassiceae</taxon>
        <taxon>Eruca</taxon>
    </lineage>
</organism>
<comment type="caution">
    <text evidence="8">The sequence shown here is derived from an EMBL/GenBank/DDBJ whole genome shotgun (WGS) entry which is preliminary data.</text>
</comment>
<dbReference type="InterPro" id="IPR001965">
    <property type="entry name" value="Znf_PHD"/>
</dbReference>
<evidence type="ECO:0000259" key="7">
    <source>
        <dbReference type="PROSITE" id="PS51805"/>
    </source>
</evidence>